<dbReference type="PANTHER" id="PTHR47643">
    <property type="entry name" value="TPR DOMAIN PROTEIN (AFU_ORTHOLOGUE AFUA_5G12710)"/>
    <property type="match status" value="1"/>
</dbReference>
<dbReference type="InterPro" id="IPR011990">
    <property type="entry name" value="TPR-like_helical_dom_sf"/>
</dbReference>
<dbReference type="PANTHER" id="PTHR47643:SF2">
    <property type="entry name" value="TPR DOMAIN PROTEIN (AFU_ORTHOLOGUE AFUA_5G12710)"/>
    <property type="match status" value="1"/>
</dbReference>
<reference evidence="2 3" key="1">
    <citation type="submission" date="2018-12" db="EMBL/GenBank/DDBJ databases">
        <title>Draft genome sequence of Xylaria grammica IHI A82.</title>
        <authorList>
            <person name="Buettner E."/>
            <person name="Kellner H."/>
        </authorList>
    </citation>
    <scope>NUCLEOTIDE SEQUENCE [LARGE SCALE GENOMIC DNA]</scope>
    <source>
        <strain evidence="2 3">IHI A82</strain>
    </source>
</reference>
<organism evidence="2 3">
    <name type="scientific">Xylaria grammica</name>
    <dbReference type="NCBI Taxonomy" id="363999"/>
    <lineage>
        <taxon>Eukaryota</taxon>
        <taxon>Fungi</taxon>
        <taxon>Dikarya</taxon>
        <taxon>Ascomycota</taxon>
        <taxon>Pezizomycotina</taxon>
        <taxon>Sordariomycetes</taxon>
        <taxon>Xylariomycetidae</taxon>
        <taxon>Xylariales</taxon>
        <taxon>Xylariaceae</taxon>
        <taxon>Xylaria</taxon>
    </lineage>
</organism>
<sequence length="743" mass="83480">MEIPEDDQISYMLQQSLIAAERANLRRGHIPRDHPRPQAVVNQFMRQRFSTQLAQAKKDGYVLRTTQVPSSYAPSVRMTDGLHSMALSQMELQKHHRGNKVTLRVMTPPDTVNAIMAVVEDEAGTAVLLQLYHQPKPPEVDPEDILRPNRVLIVKEPFFKAAGDGAYSIRVDHLSDVVWLQNTDPRIPSKWRDDRPKAETSAVIRGQGNVAVKNKQWGKAEKLYSDAVRVAKTPDEEHLAYLNRSLVQLRLGRPEKALADASETTKGGQPSEKGLFREARALYELGKFPESFEKWRMLTELYPQNEDAKVELRRAEKRVKEERTGEYDFAFMYKQAEATPPIIDCATYKGLVAVREAQGRDKGLFTTKSVKAGDLLLCEKAFAYCYANKDDLIGRKNMSLLVQLDTKKAKVGGQAQLLTQVVQKLYHSPQASEGFKALHHGDYKPVTVSHVDGLPVVDTFFVDRVISINSFGAPRANHGTYTFGRENTSDEEQTTCGVWLLASRINHDCLGNCRRSFIGDMQVVRACQDLPAGAELNFAYRNFSPRTTYEATQKVMHDWGFVCGCPWCIERKSTGRKTLSTRNKLLKDLDAALQGVVASPVSDASLVSKIWRLLGQAEKTYPAGQAAFRLELWDGYFTLGYKLISLDRPSDGIEAIVKGFEALGYDIVASPPRGSEKKLEIRRWGHVENACVVSFLHLHEAYKAIAPELCPKAKEYVKVIYSMCTGTDVTIGEVFPQLMLEPW</sequence>
<accession>A0A439CUU2</accession>
<dbReference type="CDD" id="cd20071">
    <property type="entry name" value="SET_SMYD"/>
    <property type="match status" value="1"/>
</dbReference>
<name>A0A439CUU2_9PEZI</name>
<dbReference type="EMBL" id="RYZI01000382">
    <property type="protein sequence ID" value="RWA05954.1"/>
    <property type="molecule type" value="Genomic_DNA"/>
</dbReference>
<dbReference type="STRING" id="363999.A0A439CUU2"/>
<dbReference type="Gene3D" id="2.170.270.10">
    <property type="entry name" value="SET domain"/>
    <property type="match status" value="1"/>
</dbReference>
<dbReference type="AlphaFoldDB" id="A0A439CUU2"/>
<comment type="caution">
    <text evidence="2">The sequence shown here is derived from an EMBL/GenBank/DDBJ whole genome shotgun (WGS) entry which is preliminary data.</text>
</comment>
<evidence type="ECO:0000313" key="2">
    <source>
        <dbReference type="EMBL" id="RWA05954.1"/>
    </source>
</evidence>
<dbReference type="SUPFAM" id="SSF48452">
    <property type="entry name" value="TPR-like"/>
    <property type="match status" value="1"/>
</dbReference>
<dbReference type="PROSITE" id="PS50280">
    <property type="entry name" value="SET"/>
    <property type="match status" value="1"/>
</dbReference>
<evidence type="ECO:0000313" key="3">
    <source>
        <dbReference type="Proteomes" id="UP000286045"/>
    </source>
</evidence>
<dbReference type="Proteomes" id="UP000286045">
    <property type="component" value="Unassembled WGS sequence"/>
</dbReference>
<feature type="domain" description="SET" evidence="1">
    <location>
        <begin position="340"/>
        <end position="541"/>
    </location>
</feature>
<dbReference type="InterPro" id="IPR053209">
    <property type="entry name" value="Gramillin-biosynth_MTr"/>
</dbReference>
<dbReference type="Gene3D" id="1.25.40.10">
    <property type="entry name" value="Tetratricopeptide repeat domain"/>
    <property type="match status" value="1"/>
</dbReference>
<protein>
    <recommendedName>
        <fullName evidence="1">SET domain-containing protein</fullName>
    </recommendedName>
</protein>
<keyword evidence="3" id="KW-1185">Reference proteome</keyword>
<evidence type="ECO:0000259" key="1">
    <source>
        <dbReference type="PROSITE" id="PS50280"/>
    </source>
</evidence>
<gene>
    <name evidence="2" type="ORF">EKO27_g9144</name>
</gene>
<dbReference type="Pfam" id="PF00856">
    <property type="entry name" value="SET"/>
    <property type="match status" value="1"/>
</dbReference>
<dbReference type="SUPFAM" id="SSF82199">
    <property type="entry name" value="SET domain"/>
    <property type="match status" value="1"/>
</dbReference>
<dbReference type="InterPro" id="IPR001214">
    <property type="entry name" value="SET_dom"/>
</dbReference>
<proteinExistence type="predicted"/>
<dbReference type="InterPro" id="IPR046341">
    <property type="entry name" value="SET_dom_sf"/>
</dbReference>